<dbReference type="Gene3D" id="3.30.720.160">
    <property type="entry name" value="Bifunctional DNA primase/polymerase, N-terminal"/>
    <property type="match status" value="1"/>
</dbReference>
<dbReference type="RefSeq" id="WP_126144736.1">
    <property type="nucleotide sequence ID" value="NZ_RXHU01000112.1"/>
</dbReference>
<dbReference type="Pfam" id="PF19263">
    <property type="entry name" value="DUF5906"/>
    <property type="match status" value="1"/>
</dbReference>
<dbReference type="InterPro" id="IPR006500">
    <property type="entry name" value="Helicase_put_C_phage/plasmid"/>
</dbReference>
<dbReference type="InterPro" id="IPR015330">
    <property type="entry name" value="DNA_primase/pol_bifunc_N"/>
</dbReference>
<keyword evidence="6" id="KW-1185">Reference proteome</keyword>
<evidence type="ECO:0000313" key="5">
    <source>
        <dbReference type="EMBL" id="RTE02766.1"/>
    </source>
</evidence>
<evidence type="ECO:0000256" key="2">
    <source>
        <dbReference type="ARBA" id="ARBA00022801"/>
    </source>
</evidence>
<dbReference type="Proteomes" id="UP000276128">
    <property type="component" value="Unassembled WGS sequence"/>
</dbReference>
<dbReference type="PANTHER" id="PTHR35372">
    <property type="entry name" value="ATP BINDING PROTEIN-RELATED"/>
    <property type="match status" value="1"/>
</dbReference>
<organism evidence="5 6">
    <name type="scientific">Paenibacillus whitsoniae</name>
    <dbReference type="NCBI Taxonomy" id="2496558"/>
    <lineage>
        <taxon>Bacteria</taxon>
        <taxon>Bacillati</taxon>
        <taxon>Bacillota</taxon>
        <taxon>Bacilli</taxon>
        <taxon>Bacillales</taxon>
        <taxon>Paenibacillaceae</taxon>
        <taxon>Paenibacillus</taxon>
    </lineage>
</organism>
<proteinExistence type="predicted"/>
<keyword evidence="1" id="KW-0547">Nucleotide-binding</keyword>
<keyword evidence="3" id="KW-0067">ATP-binding</keyword>
<feature type="domain" description="SF3 helicase" evidence="4">
    <location>
        <begin position="557"/>
        <end position="712"/>
    </location>
</feature>
<dbReference type="EMBL" id="RXHU01000112">
    <property type="protein sequence ID" value="RTE02766.1"/>
    <property type="molecule type" value="Genomic_DNA"/>
</dbReference>
<dbReference type="PROSITE" id="PS51206">
    <property type="entry name" value="SF3_HELICASE_1"/>
    <property type="match status" value="1"/>
</dbReference>
<dbReference type="InterPro" id="IPR027417">
    <property type="entry name" value="P-loop_NTPase"/>
</dbReference>
<evidence type="ECO:0000256" key="3">
    <source>
        <dbReference type="ARBA" id="ARBA00022840"/>
    </source>
</evidence>
<sequence length="856" mass="96366">MQDNYIQNSNTHEQRKAAALWFAQQGYPVIPLSPANLAGDSPGKRPMITGWSKRTSTTPKEVADWFNWWPSCNIGLVLGSASGFVGIDVDGEGGEQLLADWSGGALPETWEFTTGSGRRLLYKIPEGLTLRKLSQSVDGGNHQECSLLGEGCQTVIPPSIHATGKVYWWKDNCSPETIDCAYAPEWLIRKMTSRTVPSSQKSVKPVNDALGKLTEGCAKFSESWQVQQETGLSNDDWFLWVSLLVRAGQTEAALAFSEASVKHDEQSEARIRLLEKNEEQAGPTRCATFGCGPEQIERCHGVKLHDTDGNAANSPAALLKPDQAGKARQLAQEAVARLEAGDHGAHLEKQALQAFLTLKDRFPADYGRLEQRIRSAKAPLRTFQQALKEFKRIHTYTQAGGDSLLEKGFYINDSGRPDGMNENKYARYVLTQLQLGVAEGERFYLYDKGIWNQLSGLNVKRKLRDFLHDLVPDFWTEKLEEQYIGALLREAECLGKLDEQRDYINLQNGMLSLNSFELLQHDRSYHSSIQLPISYTPEAECPTFLKFLDEVFQGDQELVNIVQEMFGYCLTAETRAEKAFILYGQGSNGKSVLLSVLKALCGKGNTSSVPLTELENPFTRHEIVGKILNLAAENEVDNKGLNTQYFKAIVSGDPINVDVKHGKGFMYEPICKLVFATNRLPYSRDKSHAFPRRLIILPFRARFNADSADKHLREKLEAELPGILNFALKGLKRLRAQNYVFSPSQAAKQVLDEYRETINPILSFVSECIKPVSGAGNIFRKQLREEFNRWCQVNRHTGVSEISERRFWQEFRNVLDEERINYKETKSNGHDCFSGITLKKRRKGNPEQSSTMPQLF</sequence>
<dbReference type="SUPFAM" id="SSF52540">
    <property type="entry name" value="P-loop containing nucleoside triphosphate hydrolases"/>
    <property type="match status" value="1"/>
</dbReference>
<reference evidence="5 6" key="1">
    <citation type="submission" date="2018-12" db="EMBL/GenBank/DDBJ databases">
        <title>Bacillus ochoae sp. nov., Paenibacillus whitsoniae sp. nov., Paenibacillus spiritus sp. nov. Isolated from the Mars Exploration Rover during spacecraft assembly.</title>
        <authorList>
            <person name="Seuylemezian A."/>
            <person name="Vaishampayan P."/>
        </authorList>
    </citation>
    <scope>NUCLEOTIDE SEQUENCE [LARGE SCALE GENOMIC DNA]</scope>
    <source>
        <strain evidence="5 6">MER 54</strain>
    </source>
</reference>
<dbReference type="InterPro" id="IPR014818">
    <property type="entry name" value="Phage/plasmid_primase_P4_C"/>
</dbReference>
<dbReference type="NCBIfam" id="TIGR01613">
    <property type="entry name" value="primase_Cterm"/>
    <property type="match status" value="1"/>
</dbReference>
<evidence type="ECO:0000259" key="4">
    <source>
        <dbReference type="PROSITE" id="PS51206"/>
    </source>
</evidence>
<comment type="caution">
    <text evidence="5">The sequence shown here is derived from an EMBL/GenBank/DDBJ whole genome shotgun (WGS) entry which is preliminary data.</text>
</comment>
<evidence type="ECO:0000256" key="1">
    <source>
        <dbReference type="ARBA" id="ARBA00022741"/>
    </source>
</evidence>
<dbReference type="PANTHER" id="PTHR35372:SF2">
    <property type="entry name" value="SF3 HELICASE DOMAIN-CONTAINING PROTEIN"/>
    <property type="match status" value="1"/>
</dbReference>
<gene>
    <name evidence="5" type="ORF">EJQ19_29060</name>
</gene>
<dbReference type="GO" id="GO:0005524">
    <property type="term" value="F:ATP binding"/>
    <property type="evidence" value="ECO:0007669"/>
    <property type="project" value="UniProtKB-KW"/>
</dbReference>
<dbReference type="OrthoDB" id="9763644at2"/>
<keyword evidence="2" id="KW-0378">Hydrolase</keyword>
<dbReference type="SMART" id="SM00885">
    <property type="entry name" value="D5_N"/>
    <property type="match status" value="1"/>
</dbReference>
<dbReference type="Pfam" id="PF09250">
    <property type="entry name" value="Prim-Pol"/>
    <property type="match status" value="1"/>
</dbReference>
<dbReference type="InterPro" id="IPR014015">
    <property type="entry name" value="Helicase_SF3_DNA-vir"/>
</dbReference>
<feature type="non-terminal residue" evidence="5">
    <location>
        <position position="856"/>
    </location>
</feature>
<dbReference type="GO" id="GO:0016787">
    <property type="term" value="F:hydrolase activity"/>
    <property type="evidence" value="ECO:0007669"/>
    <property type="project" value="UniProtKB-KW"/>
</dbReference>
<accession>A0A430J5G5</accession>
<name>A0A430J5G5_9BACL</name>
<evidence type="ECO:0000313" key="6">
    <source>
        <dbReference type="Proteomes" id="UP000276128"/>
    </source>
</evidence>
<dbReference type="InterPro" id="IPR051620">
    <property type="entry name" value="ORF904-like_C"/>
</dbReference>
<dbReference type="Pfam" id="PF08706">
    <property type="entry name" value="D5_N"/>
    <property type="match status" value="1"/>
</dbReference>
<dbReference type="SUPFAM" id="SSF56747">
    <property type="entry name" value="Prim-pol domain"/>
    <property type="match status" value="1"/>
</dbReference>
<dbReference type="InterPro" id="IPR045455">
    <property type="entry name" value="NrS-1_pol-like_helicase"/>
</dbReference>
<dbReference type="Gene3D" id="3.40.50.300">
    <property type="entry name" value="P-loop containing nucleotide triphosphate hydrolases"/>
    <property type="match status" value="1"/>
</dbReference>
<dbReference type="AlphaFoldDB" id="A0A430J5G5"/>
<dbReference type="CDD" id="cd04859">
    <property type="entry name" value="Prim_Pol"/>
    <property type="match status" value="1"/>
</dbReference>
<protein>
    <recommendedName>
        <fullName evidence="4">SF3 helicase domain-containing protein</fullName>
    </recommendedName>
</protein>
<dbReference type="SMART" id="SM00943">
    <property type="entry name" value="Prim-Pol"/>
    <property type="match status" value="1"/>
</dbReference>